<proteinExistence type="predicted"/>
<feature type="transmembrane region" description="Helical" evidence="1">
    <location>
        <begin position="124"/>
        <end position="144"/>
    </location>
</feature>
<name>A0A8K0NXX4_LADFU</name>
<reference evidence="3" key="2">
    <citation type="submission" date="2017-10" db="EMBL/GenBank/DDBJ databases">
        <title>Ladona fulva Genome sequencing and assembly.</title>
        <authorList>
            <person name="Murali S."/>
            <person name="Richards S."/>
            <person name="Bandaranaike D."/>
            <person name="Bellair M."/>
            <person name="Blankenburg K."/>
            <person name="Chao H."/>
            <person name="Dinh H."/>
            <person name="Doddapaneni H."/>
            <person name="Dugan-Rocha S."/>
            <person name="Elkadiri S."/>
            <person name="Gnanaolivu R."/>
            <person name="Hernandez B."/>
            <person name="Skinner E."/>
            <person name="Javaid M."/>
            <person name="Lee S."/>
            <person name="Li M."/>
            <person name="Ming W."/>
            <person name="Munidasa M."/>
            <person name="Muniz J."/>
            <person name="Nguyen L."/>
            <person name="Hughes D."/>
            <person name="Osuji N."/>
            <person name="Pu L.-L."/>
            <person name="Puazo M."/>
            <person name="Qu C."/>
            <person name="Quiroz J."/>
            <person name="Raj R."/>
            <person name="Weissenberger G."/>
            <person name="Xin Y."/>
            <person name="Zou X."/>
            <person name="Han Y."/>
            <person name="Worley K."/>
            <person name="Muzny D."/>
            <person name="Gibbs R."/>
        </authorList>
    </citation>
    <scope>NUCLEOTIDE SEQUENCE</scope>
    <source>
        <strain evidence="3">Sampled in the wild</strain>
    </source>
</reference>
<accession>A0A8K0NXX4</accession>
<comment type="caution">
    <text evidence="3">The sequence shown here is derived from an EMBL/GenBank/DDBJ whole genome shotgun (WGS) entry which is preliminary data.</text>
</comment>
<dbReference type="PRINTS" id="PR01459">
    <property type="entry name" value="KCNQCHANNEL"/>
</dbReference>
<evidence type="ECO:0000259" key="2">
    <source>
        <dbReference type="Pfam" id="PF07885"/>
    </source>
</evidence>
<dbReference type="OrthoDB" id="8879391at2759"/>
<dbReference type="Proteomes" id="UP000792457">
    <property type="component" value="Unassembled WGS sequence"/>
</dbReference>
<protein>
    <recommendedName>
        <fullName evidence="2">Potassium channel domain-containing protein</fullName>
    </recommendedName>
</protein>
<feature type="non-terminal residue" evidence="3">
    <location>
        <position position="1"/>
    </location>
</feature>
<evidence type="ECO:0000313" key="3">
    <source>
        <dbReference type="EMBL" id="KAG8226101.1"/>
    </source>
</evidence>
<keyword evidence="1" id="KW-0812">Transmembrane</keyword>
<dbReference type="Gene3D" id="1.10.287.70">
    <property type="match status" value="2"/>
</dbReference>
<dbReference type="EMBL" id="KZ308267">
    <property type="protein sequence ID" value="KAG8226101.1"/>
    <property type="molecule type" value="Genomic_DNA"/>
</dbReference>
<organism evidence="3 4">
    <name type="scientific">Ladona fulva</name>
    <name type="common">Scarce chaser dragonfly</name>
    <name type="synonym">Libellula fulva</name>
    <dbReference type="NCBI Taxonomy" id="123851"/>
    <lineage>
        <taxon>Eukaryota</taxon>
        <taxon>Metazoa</taxon>
        <taxon>Ecdysozoa</taxon>
        <taxon>Arthropoda</taxon>
        <taxon>Hexapoda</taxon>
        <taxon>Insecta</taxon>
        <taxon>Pterygota</taxon>
        <taxon>Palaeoptera</taxon>
        <taxon>Odonata</taxon>
        <taxon>Epiprocta</taxon>
        <taxon>Anisoptera</taxon>
        <taxon>Libelluloidea</taxon>
        <taxon>Libellulidae</taxon>
        <taxon>Ladona</taxon>
    </lineage>
</organism>
<evidence type="ECO:0000313" key="4">
    <source>
        <dbReference type="Proteomes" id="UP000792457"/>
    </source>
</evidence>
<dbReference type="InterPro" id="IPR003937">
    <property type="entry name" value="K_chnl_volt-dep_KCNQ"/>
</dbReference>
<feature type="transmembrane region" description="Helical" evidence="1">
    <location>
        <begin position="68"/>
        <end position="86"/>
    </location>
</feature>
<keyword evidence="4" id="KW-1185">Reference proteome</keyword>
<dbReference type="SUPFAM" id="SSF81324">
    <property type="entry name" value="Voltage-gated potassium channels"/>
    <property type="match status" value="1"/>
</dbReference>
<evidence type="ECO:0000256" key="1">
    <source>
        <dbReference type="SAM" id="Phobius"/>
    </source>
</evidence>
<keyword evidence="1" id="KW-0472">Membrane</keyword>
<sequence>MVVLICLIFSVLSTIEEYSNFANETLFWMEICLVVFFGVEYLVRLWSAGCRSKYMGFCGRLRFIRKPICIIGELYPALITVTTIGYGDTVPKTWMGKIVASCFSVFAISFFALPAITFISIPDLIVVVASIVVLSVGSNGQVFATSAIRGIRFLQILRMLHVDRQGGTWRLLGSVVFIHRQ</sequence>
<feature type="domain" description="Potassium channel" evidence="2">
    <location>
        <begin position="74"/>
        <end position="115"/>
    </location>
</feature>
<dbReference type="PANTHER" id="PTHR47735">
    <property type="entry name" value="POTASSIUM VOLTAGE-GATED CHANNEL SUBFAMILY KQT MEMBER 4"/>
    <property type="match status" value="1"/>
</dbReference>
<dbReference type="GO" id="GO:0005249">
    <property type="term" value="F:voltage-gated potassium channel activity"/>
    <property type="evidence" value="ECO:0007669"/>
    <property type="project" value="InterPro"/>
</dbReference>
<reference evidence="3" key="1">
    <citation type="submission" date="2013-04" db="EMBL/GenBank/DDBJ databases">
        <authorList>
            <person name="Qu J."/>
            <person name="Murali S.C."/>
            <person name="Bandaranaike D."/>
            <person name="Bellair M."/>
            <person name="Blankenburg K."/>
            <person name="Chao H."/>
            <person name="Dinh H."/>
            <person name="Doddapaneni H."/>
            <person name="Downs B."/>
            <person name="Dugan-Rocha S."/>
            <person name="Elkadiri S."/>
            <person name="Gnanaolivu R.D."/>
            <person name="Hernandez B."/>
            <person name="Javaid M."/>
            <person name="Jayaseelan J.C."/>
            <person name="Lee S."/>
            <person name="Li M."/>
            <person name="Ming W."/>
            <person name="Munidasa M."/>
            <person name="Muniz J."/>
            <person name="Nguyen L."/>
            <person name="Ongeri F."/>
            <person name="Osuji N."/>
            <person name="Pu L.-L."/>
            <person name="Puazo M."/>
            <person name="Qu C."/>
            <person name="Quiroz J."/>
            <person name="Raj R."/>
            <person name="Weissenberger G."/>
            <person name="Xin Y."/>
            <person name="Zou X."/>
            <person name="Han Y."/>
            <person name="Richards S."/>
            <person name="Worley K."/>
            <person name="Muzny D."/>
            <person name="Gibbs R."/>
        </authorList>
    </citation>
    <scope>NUCLEOTIDE SEQUENCE</scope>
    <source>
        <strain evidence="3">Sampled in the wild</strain>
    </source>
</reference>
<dbReference type="PANTHER" id="PTHR47735:SF14">
    <property type="entry name" value="POTASSIUM VOLTAGE-GATED CHANNEL SUBFAMILY KQT MEMBER 1"/>
    <property type="match status" value="1"/>
</dbReference>
<dbReference type="AlphaFoldDB" id="A0A8K0NXX4"/>
<feature type="transmembrane region" description="Helical" evidence="1">
    <location>
        <begin position="27"/>
        <end position="47"/>
    </location>
</feature>
<keyword evidence="1" id="KW-1133">Transmembrane helix</keyword>
<gene>
    <name evidence="3" type="ORF">J437_LFUL006730</name>
</gene>
<feature type="transmembrane region" description="Helical" evidence="1">
    <location>
        <begin position="98"/>
        <end position="117"/>
    </location>
</feature>
<dbReference type="GO" id="GO:0008076">
    <property type="term" value="C:voltage-gated potassium channel complex"/>
    <property type="evidence" value="ECO:0007669"/>
    <property type="project" value="TreeGrafter"/>
</dbReference>
<dbReference type="Pfam" id="PF07885">
    <property type="entry name" value="Ion_trans_2"/>
    <property type="match status" value="1"/>
</dbReference>
<dbReference type="InterPro" id="IPR013099">
    <property type="entry name" value="K_chnl_dom"/>
</dbReference>